<protein>
    <submittedName>
        <fullName evidence="5">SUMF1/EgtB/PvdO family nonheme iron enzyme</fullName>
    </submittedName>
</protein>
<dbReference type="InterPro" id="IPR042095">
    <property type="entry name" value="SUMF_sf"/>
</dbReference>
<organism evidence="5">
    <name type="scientific">Woronichinia naegeliana WA131</name>
    <dbReference type="NCBI Taxonomy" id="2824559"/>
    <lineage>
        <taxon>Bacteria</taxon>
        <taxon>Bacillati</taxon>
        <taxon>Cyanobacteriota</taxon>
        <taxon>Cyanophyceae</taxon>
        <taxon>Synechococcales</taxon>
        <taxon>Coelosphaeriaceae</taxon>
        <taxon>Woronichinia</taxon>
    </lineage>
</organism>
<evidence type="ECO:0000256" key="2">
    <source>
        <dbReference type="SAM" id="Phobius"/>
    </source>
</evidence>
<keyword evidence="2" id="KW-0812">Transmembrane</keyword>
<dbReference type="InterPro" id="IPR016187">
    <property type="entry name" value="CTDL_fold"/>
</dbReference>
<keyword evidence="2" id="KW-1133">Transmembrane helix</keyword>
<feature type="region of interest" description="Disordered" evidence="1">
    <location>
        <begin position="1"/>
        <end position="31"/>
    </location>
</feature>
<feature type="transmembrane region" description="Helical" evidence="2">
    <location>
        <begin position="208"/>
        <end position="232"/>
    </location>
</feature>
<evidence type="ECO:0000259" key="3">
    <source>
        <dbReference type="Pfam" id="PF03781"/>
    </source>
</evidence>
<dbReference type="Proteomes" id="UP001065613">
    <property type="component" value="Chromosome"/>
</dbReference>
<evidence type="ECO:0000259" key="4">
    <source>
        <dbReference type="Pfam" id="PF07693"/>
    </source>
</evidence>
<dbReference type="InterPro" id="IPR027417">
    <property type="entry name" value="P-loop_NTPase"/>
</dbReference>
<name>A0A977PV09_9CYAN</name>
<gene>
    <name evidence="5" type="ORF">KA717_28430</name>
</gene>
<evidence type="ECO:0000313" key="5">
    <source>
        <dbReference type="EMBL" id="UXE59653.1"/>
    </source>
</evidence>
<dbReference type="Gene3D" id="3.90.1580.10">
    <property type="entry name" value="paralog of FGE (formylglycine-generating enzyme)"/>
    <property type="match status" value="1"/>
</dbReference>
<feature type="transmembrane region" description="Helical" evidence="2">
    <location>
        <begin position="166"/>
        <end position="188"/>
    </location>
</feature>
<accession>A0A977PV09</accession>
<keyword evidence="2" id="KW-0472">Membrane</keyword>
<dbReference type="KEGG" id="wna:KA717_28430"/>
<dbReference type="Pfam" id="PF07693">
    <property type="entry name" value="KAP_NTPase"/>
    <property type="match status" value="1"/>
</dbReference>
<dbReference type="SUPFAM" id="SSF56436">
    <property type="entry name" value="C-type lectin-like"/>
    <property type="match status" value="1"/>
</dbReference>
<evidence type="ECO:0000256" key="1">
    <source>
        <dbReference type="SAM" id="MobiDB-lite"/>
    </source>
</evidence>
<dbReference type="InterPro" id="IPR051043">
    <property type="entry name" value="Sulfatase_Mod_Factor_Kinase"/>
</dbReference>
<dbReference type="InterPro" id="IPR005532">
    <property type="entry name" value="SUMF_dom"/>
</dbReference>
<proteinExistence type="predicted"/>
<dbReference type="InterPro" id="IPR011646">
    <property type="entry name" value="KAP_P-loop"/>
</dbReference>
<feature type="domain" description="Sulfatase-modifying factor enzyme-like" evidence="3">
    <location>
        <begin position="678"/>
        <end position="910"/>
    </location>
</feature>
<dbReference type="Pfam" id="PF03781">
    <property type="entry name" value="FGE-sulfatase"/>
    <property type="match status" value="1"/>
</dbReference>
<sequence length="914" mass="104834">MESPPVVSEFENLSEGDKTVSTKSSEPSERDQSFTVYRTSLSDQATVDDALGFTPYVTAIAEFLLNPDTEPPLTLSIEGEWGSGKSSFMKQLDKYLREKGQRTVWFNAWRHDKAESVWATFALSFIKQISTPKSWRDWPRILYGYFKLQFLRFNLEKGLFELIKSLPLMLFVVCTTIAIPLILAIYGVQGITELVKATNSQDVLWNRIQAAFKILFTVGGLTLSGTGVIAGIRSLFGNFQKLLNNPKNNLIKYIEAPDYKKQSAFIEEFHEDFGKIVDAYIGEGKVFVFIDDLDRCEHPKAADLMQAINLMIAEDPSVVFILGMDREKVAASLAVKYEQLLTYLPSEIQEIDPEILVQRKLDKGLAYGYSFIEKFVQLPFQVPQPSLTDFDRLFEQLTKSKSPSASTKITPTQRSFWTLPKLTWFKGKNQNLQTSQIPETIEQTTNLTAITQQLVQTEAKFLPTQTQKRLETIKVIFDQDSSTERDAIRMVAPIFDYNPRRIKQFLNLFRLKFYIAYLTGLFDRIEEGEGTMSQEPLTVFQLAKFTAISLKYPLLLLDLELDKSLLSTLYRYDLVGNRKNFDNVKGQGEFSSQEKNRLIYWLGHDKLRALLAYNVQENVKESESNQVSSQFSLANLNVQKLLQVSPQVIRQNQGLVVKNLSSLLAPDLQVVVDQILGQMVEIPGGSFLMGTDEAEVQRLNQKYSIEVFNRELPIHRVTLQKYFLGKYPVTQEQYQAVMGNNPSKFQDNPKNPVEQVSWQDAQAFCQKLRKLTGQDFRLPTEAEWEYACRAGTQTRYYFGDDESQLGDYAWYDENSDSKTHSVGHKKPNDWGLYDTHGNVWEWCEDSWHDSYANKPENIKNNGSIIWSDSNESYHVLRGGSWFINSGYCRSAFRYWYNADGRYISIGFRLVLSSF</sequence>
<feature type="domain" description="KAP NTPase" evidence="4">
    <location>
        <begin position="53"/>
        <end position="510"/>
    </location>
</feature>
<reference evidence="5" key="1">
    <citation type="submission" date="2021-04" db="EMBL/GenBank/DDBJ databases">
        <title>Genome sequence of Woronichinia naegeliana from Washington state freshwater lake bloom.</title>
        <authorList>
            <person name="Dreher T.W."/>
        </authorList>
    </citation>
    <scope>NUCLEOTIDE SEQUENCE</scope>
    <source>
        <strain evidence="5">WA131</strain>
    </source>
</reference>
<feature type="compositionally biased region" description="Basic and acidic residues" evidence="1">
    <location>
        <begin position="15"/>
        <end position="31"/>
    </location>
</feature>
<dbReference type="PANTHER" id="PTHR23150:SF19">
    <property type="entry name" value="FORMYLGLYCINE-GENERATING ENZYME"/>
    <property type="match status" value="1"/>
</dbReference>
<dbReference type="SUPFAM" id="SSF52540">
    <property type="entry name" value="P-loop containing nucleoside triphosphate hydrolases"/>
    <property type="match status" value="1"/>
</dbReference>
<dbReference type="AlphaFoldDB" id="A0A977PV09"/>
<dbReference type="EMBL" id="CP073041">
    <property type="protein sequence ID" value="UXE59653.1"/>
    <property type="molecule type" value="Genomic_DNA"/>
</dbReference>
<dbReference type="PANTHER" id="PTHR23150">
    <property type="entry name" value="SULFATASE MODIFYING FACTOR 1, 2"/>
    <property type="match status" value="1"/>
</dbReference>